<dbReference type="InterPro" id="IPR036259">
    <property type="entry name" value="MFS_trans_sf"/>
</dbReference>
<evidence type="ECO:0000256" key="4">
    <source>
        <dbReference type="ARBA" id="ARBA00022989"/>
    </source>
</evidence>
<dbReference type="PANTHER" id="PTHR43129:SF1">
    <property type="entry name" value="FOSMIDOMYCIN RESISTANCE PROTEIN"/>
    <property type="match status" value="1"/>
</dbReference>
<keyword evidence="9" id="KW-1185">Reference proteome</keyword>
<dbReference type="Proteomes" id="UP000272464">
    <property type="component" value="Unassembled WGS sequence"/>
</dbReference>
<dbReference type="PROSITE" id="PS50850">
    <property type="entry name" value="MFS"/>
    <property type="match status" value="1"/>
</dbReference>
<evidence type="ECO:0000256" key="1">
    <source>
        <dbReference type="ARBA" id="ARBA00004651"/>
    </source>
</evidence>
<feature type="transmembrane region" description="Helical" evidence="6">
    <location>
        <begin position="363"/>
        <end position="385"/>
    </location>
</feature>
<dbReference type="CDD" id="cd17478">
    <property type="entry name" value="MFS_FsR"/>
    <property type="match status" value="1"/>
</dbReference>
<reference evidence="8 9" key="1">
    <citation type="submission" date="2018-12" db="EMBL/GenBank/DDBJ databases">
        <authorList>
            <person name="Sun L."/>
            <person name="Chen Z."/>
        </authorList>
    </citation>
    <scope>NUCLEOTIDE SEQUENCE [LARGE SCALE GENOMIC DNA]</scope>
    <source>
        <strain evidence="8 9">3-5-3</strain>
    </source>
</reference>
<dbReference type="EMBL" id="RZNX01000005">
    <property type="protein sequence ID" value="RUT29887.1"/>
    <property type="molecule type" value="Genomic_DNA"/>
</dbReference>
<feature type="transmembrane region" description="Helical" evidence="6">
    <location>
        <begin position="100"/>
        <end position="118"/>
    </location>
</feature>
<evidence type="ECO:0000256" key="6">
    <source>
        <dbReference type="SAM" id="Phobius"/>
    </source>
</evidence>
<protein>
    <submittedName>
        <fullName evidence="8">MFS transporter</fullName>
    </submittedName>
</protein>
<feature type="transmembrane region" description="Helical" evidence="6">
    <location>
        <begin position="307"/>
        <end position="325"/>
    </location>
</feature>
<feature type="transmembrane region" description="Helical" evidence="6">
    <location>
        <begin position="188"/>
        <end position="207"/>
    </location>
</feature>
<sequence>MIPFKLYTKRKGGRLVSKAAAAMRSAVNSTTVFPILFAVSIVHLLNDAMQSAIPALFPVLKDSLSLTYGQIGWITFAMNITASVLQPVVGIYSDLRPRPYILPFGVCFTLLGVVLVAFAPSYLFILLAVTLIGIGSSVFHPESSRVAYLAAGPRRGLAQSIFQVGGNFGSSLGPLMTALIFVPLGQFSVIWFSIAALIAIAIQYRVAKWYSAQELKPRRKASAVQAGGRRTLSRAKVIAAMTILVLLVFSKNVYMVSITNFYSFFLIDGFGITKQTAQWFLFAFLASSAVGTFFGGPLADRYGRRSIIWLSILGTAPFSLLLPYASLFWSGVLVVCAGFILSSAFSIIVVYAQELLPGKVGLVSGLFFGLAFGLGGIGSAVLGHYADATSITNVMKVCAFLPLIGLLTVFLPKDKELQEAV</sequence>
<proteinExistence type="predicted"/>
<name>A0A3S1BRT5_9BACL</name>
<dbReference type="InterPro" id="IPR011701">
    <property type="entry name" value="MFS"/>
</dbReference>
<dbReference type="OrthoDB" id="9770492at2"/>
<evidence type="ECO:0000259" key="7">
    <source>
        <dbReference type="PROSITE" id="PS50850"/>
    </source>
</evidence>
<feature type="transmembrane region" description="Helical" evidence="6">
    <location>
        <begin position="65"/>
        <end position="88"/>
    </location>
</feature>
<keyword evidence="3 6" id="KW-0812">Transmembrane</keyword>
<evidence type="ECO:0000256" key="5">
    <source>
        <dbReference type="ARBA" id="ARBA00023136"/>
    </source>
</evidence>
<dbReference type="PROSITE" id="PS00216">
    <property type="entry name" value="SUGAR_TRANSPORT_1"/>
    <property type="match status" value="1"/>
</dbReference>
<dbReference type="AlphaFoldDB" id="A0A3S1BRT5"/>
<keyword evidence="2" id="KW-0813">Transport</keyword>
<evidence type="ECO:0000256" key="3">
    <source>
        <dbReference type="ARBA" id="ARBA00022692"/>
    </source>
</evidence>
<organism evidence="8 9">
    <name type="scientific">Paenibacillus zeisoli</name>
    <dbReference type="NCBI Taxonomy" id="2496267"/>
    <lineage>
        <taxon>Bacteria</taxon>
        <taxon>Bacillati</taxon>
        <taxon>Bacillota</taxon>
        <taxon>Bacilli</taxon>
        <taxon>Bacillales</taxon>
        <taxon>Paenibacillaceae</taxon>
        <taxon>Paenibacillus</taxon>
    </lineage>
</organism>
<dbReference type="PANTHER" id="PTHR43129">
    <property type="entry name" value="FOSMIDOMYCIN RESISTANCE PROTEIN"/>
    <property type="match status" value="1"/>
</dbReference>
<keyword evidence="5 6" id="KW-0472">Membrane</keyword>
<dbReference type="GO" id="GO:0005886">
    <property type="term" value="C:plasma membrane"/>
    <property type="evidence" value="ECO:0007669"/>
    <property type="project" value="UniProtKB-SubCell"/>
</dbReference>
<dbReference type="InterPro" id="IPR005829">
    <property type="entry name" value="Sugar_transporter_CS"/>
</dbReference>
<dbReference type="Gene3D" id="1.20.1250.20">
    <property type="entry name" value="MFS general substrate transporter like domains"/>
    <property type="match status" value="2"/>
</dbReference>
<feature type="transmembrane region" description="Helical" evidence="6">
    <location>
        <begin position="391"/>
        <end position="411"/>
    </location>
</feature>
<evidence type="ECO:0000313" key="8">
    <source>
        <dbReference type="EMBL" id="RUT29887.1"/>
    </source>
</evidence>
<gene>
    <name evidence="8" type="ORF">EJP77_13810</name>
</gene>
<feature type="domain" description="Major facilitator superfamily (MFS) profile" evidence="7">
    <location>
        <begin position="35"/>
        <end position="417"/>
    </location>
</feature>
<accession>A0A3S1BRT5</accession>
<keyword evidence="4 6" id="KW-1133">Transmembrane helix</keyword>
<dbReference type="SUPFAM" id="SSF103473">
    <property type="entry name" value="MFS general substrate transporter"/>
    <property type="match status" value="1"/>
</dbReference>
<evidence type="ECO:0000313" key="9">
    <source>
        <dbReference type="Proteomes" id="UP000272464"/>
    </source>
</evidence>
<dbReference type="InterPro" id="IPR020846">
    <property type="entry name" value="MFS_dom"/>
</dbReference>
<evidence type="ECO:0000256" key="2">
    <source>
        <dbReference type="ARBA" id="ARBA00022448"/>
    </source>
</evidence>
<feature type="transmembrane region" description="Helical" evidence="6">
    <location>
        <begin position="331"/>
        <end position="351"/>
    </location>
</feature>
<feature type="transmembrane region" description="Helical" evidence="6">
    <location>
        <begin position="21"/>
        <end position="45"/>
    </location>
</feature>
<feature type="transmembrane region" description="Helical" evidence="6">
    <location>
        <begin position="277"/>
        <end position="295"/>
    </location>
</feature>
<comment type="subcellular location">
    <subcellularLocation>
        <location evidence="1">Cell membrane</location>
        <topology evidence="1">Multi-pass membrane protein</topology>
    </subcellularLocation>
</comment>
<comment type="caution">
    <text evidence="8">The sequence shown here is derived from an EMBL/GenBank/DDBJ whole genome shotgun (WGS) entry which is preliminary data.</text>
</comment>
<dbReference type="Pfam" id="PF07690">
    <property type="entry name" value="MFS_1"/>
    <property type="match status" value="2"/>
</dbReference>
<feature type="transmembrane region" description="Helical" evidence="6">
    <location>
        <begin position="237"/>
        <end position="257"/>
    </location>
</feature>
<dbReference type="GO" id="GO:0022857">
    <property type="term" value="F:transmembrane transporter activity"/>
    <property type="evidence" value="ECO:0007669"/>
    <property type="project" value="InterPro"/>
</dbReference>